<feature type="coiled-coil region" evidence="2">
    <location>
        <begin position="246"/>
        <end position="342"/>
    </location>
</feature>
<dbReference type="Pfam" id="PF26585">
    <property type="entry name" value="STX17_N"/>
    <property type="match status" value="1"/>
</dbReference>
<dbReference type="Proteomes" id="UP000719412">
    <property type="component" value="Unassembled WGS sequence"/>
</dbReference>
<feature type="region of interest" description="Disordered" evidence="3">
    <location>
        <begin position="23"/>
        <end position="68"/>
    </location>
</feature>
<dbReference type="InterPro" id="IPR053011">
    <property type="entry name" value="SDR_family_member_7"/>
</dbReference>
<dbReference type="InterPro" id="IPR002347">
    <property type="entry name" value="SDR_fam"/>
</dbReference>
<dbReference type="PANTHER" id="PTHR44269">
    <property type="entry name" value="DEHYDROGENASE/REDUCTASE SDR FAMILY MEMBER 7-RELATED"/>
    <property type="match status" value="1"/>
</dbReference>
<keyword evidence="7" id="KW-1185">Reference proteome</keyword>
<dbReference type="PANTHER" id="PTHR44269:SF1">
    <property type="entry name" value="DEHYDROGENASE_REDUCTASE SDR FAMILY MEMBER 7"/>
    <property type="match status" value="1"/>
</dbReference>
<dbReference type="PRINTS" id="PR00080">
    <property type="entry name" value="SDRFAMILY"/>
</dbReference>
<dbReference type="InterPro" id="IPR059001">
    <property type="entry name" value="STX17_N"/>
</dbReference>
<keyword evidence="4" id="KW-0472">Membrane</keyword>
<feature type="coiled-coil region" evidence="2">
    <location>
        <begin position="189"/>
        <end position="219"/>
    </location>
</feature>
<protein>
    <recommendedName>
        <fullName evidence="5">t-SNARE coiled-coil homology domain-containing protein</fullName>
    </recommendedName>
</protein>
<comment type="caution">
    <text evidence="6">The sequence shown here is derived from an EMBL/GenBank/DDBJ whole genome shotgun (WGS) entry which is preliminary data.</text>
</comment>
<dbReference type="Gene3D" id="1.20.5.110">
    <property type="match status" value="1"/>
</dbReference>
<dbReference type="Pfam" id="PF00106">
    <property type="entry name" value="adh_short"/>
    <property type="match status" value="1"/>
</dbReference>
<reference evidence="6" key="1">
    <citation type="journal article" date="2020" name="J Insects Food Feed">
        <title>The yellow mealworm (Tenebrio molitor) genome: a resource for the emerging insects as food and feed industry.</title>
        <authorList>
            <person name="Eriksson T."/>
            <person name="Andere A."/>
            <person name="Kelstrup H."/>
            <person name="Emery V."/>
            <person name="Picard C."/>
        </authorList>
    </citation>
    <scope>NUCLEOTIDE SEQUENCE</scope>
    <source>
        <strain evidence="6">Stoneville</strain>
        <tissue evidence="6">Whole head</tissue>
    </source>
</reference>
<dbReference type="SMART" id="SM00397">
    <property type="entry name" value="t_SNARE"/>
    <property type="match status" value="1"/>
</dbReference>
<dbReference type="GO" id="GO:0016491">
    <property type="term" value="F:oxidoreductase activity"/>
    <property type="evidence" value="ECO:0007669"/>
    <property type="project" value="UniProtKB-KW"/>
</dbReference>
<feature type="transmembrane region" description="Helical" evidence="4">
    <location>
        <begin position="664"/>
        <end position="688"/>
    </location>
</feature>
<dbReference type="Gene3D" id="3.40.50.720">
    <property type="entry name" value="NAD(P)-binding Rossmann-like Domain"/>
    <property type="match status" value="1"/>
</dbReference>
<dbReference type="GO" id="GO:0016192">
    <property type="term" value="P:vesicle-mediated transport"/>
    <property type="evidence" value="ECO:0007669"/>
    <property type="project" value="InterPro"/>
</dbReference>
<dbReference type="AlphaFoldDB" id="A0A8J6HLM4"/>
<dbReference type="CDD" id="cd15846">
    <property type="entry name" value="SNARE_syntaxin17"/>
    <property type="match status" value="1"/>
</dbReference>
<feature type="domain" description="T-SNARE coiled-coil homology" evidence="5">
    <location>
        <begin position="291"/>
        <end position="353"/>
    </location>
</feature>
<dbReference type="GO" id="GO:0016020">
    <property type="term" value="C:membrane"/>
    <property type="evidence" value="ECO:0007669"/>
    <property type="project" value="InterPro"/>
</dbReference>
<gene>
    <name evidence="6" type="ORF">GEV33_006253</name>
</gene>
<dbReference type="InterPro" id="IPR036291">
    <property type="entry name" value="NAD(P)-bd_dom_sf"/>
</dbReference>
<evidence type="ECO:0000256" key="3">
    <source>
        <dbReference type="SAM" id="MobiDB-lite"/>
    </source>
</evidence>
<keyword evidence="1" id="KW-0560">Oxidoreductase</keyword>
<evidence type="ECO:0000259" key="5">
    <source>
        <dbReference type="PROSITE" id="PS50192"/>
    </source>
</evidence>
<dbReference type="PROSITE" id="PS50192">
    <property type="entry name" value="T_SNARE"/>
    <property type="match status" value="1"/>
</dbReference>
<dbReference type="PRINTS" id="PR00081">
    <property type="entry name" value="GDHRDH"/>
</dbReference>
<dbReference type="InterPro" id="IPR010989">
    <property type="entry name" value="SNARE"/>
</dbReference>
<evidence type="ECO:0000256" key="4">
    <source>
        <dbReference type="SAM" id="Phobius"/>
    </source>
</evidence>
<dbReference type="PROSITE" id="PS00061">
    <property type="entry name" value="ADH_SHORT"/>
    <property type="match status" value="1"/>
</dbReference>
<evidence type="ECO:0000313" key="6">
    <source>
        <dbReference type="EMBL" id="KAH0816538.1"/>
    </source>
</evidence>
<dbReference type="EMBL" id="JABDTM020021390">
    <property type="protein sequence ID" value="KAH0816538.1"/>
    <property type="molecule type" value="Genomic_DNA"/>
</dbReference>
<keyword evidence="4" id="KW-1133">Transmembrane helix</keyword>
<keyword evidence="2" id="KW-0175">Coiled coil</keyword>
<accession>A0A8J6HLM4</accession>
<sequence length="713" mass="79783">MYLQNNNRTHSNTEAVIYDENFAKLSPDPNSSPQFHHPDPPGAAPNGHVPEKHPTCTSRRRISREAAQPTMASFGSVQQERMGTAVAASQPPMVKHHVNDDIMFWPNLASCHYARTIQDWLKQQNIPYVPREDNSPNVPQARPIDDLSTLLSRKVCDGLAKAGFFALRIALVERVNEQNYDQLMSKNNIQIVQQEIKSKKRVIKQLKDLMYELDTLRTQVEDVDLDKFDTKTLSFRKIIITLISGYTDLEKKCAELENRQNEEDQKLLEETSPFEGASQIQIHENLDDVVLRQRQELLNEVETVHKETEDLNQIYTQLHQMVEDQKEHVDQAEEKVESAHENVHAGFKDLVKAHRLKTAVYPVTGAFLGSMIGGPVGLVAGFKIGGLTALGCAIAGYTGGRFFKKSQAAEEVQEQTTEVPDDGKLKGKVVFITGASSGIGEFTAKALAKHGVKLVLTARRKNELERVKRECIDLSKGQLQEQDILIIPFDVTDLSVHNSVFDQALKHFGTVDILVNNAGRSQRALFENIEMKVDKQMFDLNVFAVVNLSRLAVNYFNEKGSGHVAVVSSLAGVFGVPYSATYTASKHAIHGYFNALRTEKTGKNIAVTLLCPGPTYTNFLQESFTEKDGQKYGIAADKTDRRMTGERCGELCAIALANKTRESWMGLFPMMPFVYGAVYFPVISNTVLRLLGPRRLFKFRDSKDITLSEVAIV</sequence>
<name>A0A8J6HLM4_TENMO</name>
<dbReference type="InterPro" id="IPR028676">
    <property type="entry name" value="STX17_SNARE"/>
</dbReference>
<organism evidence="6 7">
    <name type="scientific">Tenebrio molitor</name>
    <name type="common">Yellow mealworm beetle</name>
    <dbReference type="NCBI Taxonomy" id="7067"/>
    <lineage>
        <taxon>Eukaryota</taxon>
        <taxon>Metazoa</taxon>
        <taxon>Ecdysozoa</taxon>
        <taxon>Arthropoda</taxon>
        <taxon>Hexapoda</taxon>
        <taxon>Insecta</taxon>
        <taxon>Pterygota</taxon>
        <taxon>Neoptera</taxon>
        <taxon>Endopterygota</taxon>
        <taxon>Coleoptera</taxon>
        <taxon>Polyphaga</taxon>
        <taxon>Cucujiformia</taxon>
        <taxon>Tenebrionidae</taxon>
        <taxon>Tenebrio</taxon>
    </lineage>
</organism>
<reference evidence="6" key="2">
    <citation type="submission" date="2021-08" db="EMBL/GenBank/DDBJ databases">
        <authorList>
            <person name="Eriksson T."/>
        </authorList>
    </citation>
    <scope>NUCLEOTIDE SEQUENCE</scope>
    <source>
        <strain evidence="6">Stoneville</strain>
        <tissue evidence="6">Whole head</tissue>
    </source>
</reference>
<proteinExistence type="predicted"/>
<dbReference type="InterPro" id="IPR000727">
    <property type="entry name" value="T_SNARE_dom"/>
</dbReference>
<dbReference type="SUPFAM" id="SSF47661">
    <property type="entry name" value="t-snare proteins"/>
    <property type="match status" value="1"/>
</dbReference>
<dbReference type="InterPro" id="IPR020904">
    <property type="entry name" value="Sc_DH/Rdtase_CS"/>
</dbReference>
<evidence type="ECO:0000256" key="2">
    <source>
        <dbReference type="SAM" id="Coils"/>
    </source>
</evidence>
<keyword evidence="4" id="KW-0812">Transmembrane</keyword>
<evidence type="ECO:0000256" key="1">
    <source>
        <dbReference type="ARBA" id="ARBA00023002"/>
    </source>
</evidence>
<evidence type="ECO:0000313" key="7">
    <source>
        <dbReference type="Proteomes" id="UP000719412"/>
    </source>
</evidence>
<dbReference type="SUPFAM" id="SSF51735">
    <property type="entry name" value="NAD(P)-binding Rossmann-fold domains"/>
    <property type="match status" value="1"/>
</dbReference>